<organism evidence="2 3">
    <name type="scientific">Actinacidiphila glaucinigra</name>
    <dbReference type="NCBI Taxonomy" id="235986"/>
    <lineage>
        <taxon>Bacteria</taxon>
        <taxon>Bacillati</taxon>
        <taxon>Actinomycetota</taxon>
        <taxon>Actinomycetes</taxon>
        <taxon>Kitasatosporales</taxon>
        <taxon>Streptomycetaceae</taxon>
        <taxon>Actinacidiphila</taxon>
    </lineage>
</organism>
<dbReference type="RefSeq" id="WP_245939365.1">
    <property type="nucleotide sequence ID" value="NZ_FZOF01000056.1"/>
</dbReference>
<protein>
    <submittedName>
        <fullName evidence="2">Mercuric ion transport protein</fullName>
    </submittedName>
</protein>
<evidence type="ECO:0000313" key="2">
    <source>
        <dbReference type="EMBL" id="SNT59618.1"/>
    </source>
</evidence>
<dbReference type="Proteomes" id="UP000198280">
    <property type="component" value="Unassembled WGS sequence"/>
</dbReference>
<keyword evidence="1" id="KW-0812">Transmembrane</keyword>
<dbReference type="AlphaFoldDB" id="A0A239NYW8"/>
<name>A0A239NYW8_9ACTN</name>
<proteinExistence type="predicted"/>
<keyword evidence="3" id="KW-1185">Reference proteome</keyword>
<evidence type="ECO:0000256" key="1">
    <source>
        <dbReference type="SAM" id="Phobius"/>
    </source>
</evidence>
<keyword evidence="1" id="KW-1133">Transmembrane helix</keyword>
<sequence>MATTPPSRPSAPWGTIGVGVAALVACAVCCAGPLLAVLGGIGIPCAIGALWVPVLAVQAAAALVAVIFIVRRRRRRPVPCHTIPTHADLGMPNVRLASERTTPAQ</sequence>
<keyword evidence="1" id="KW-0472">Membrane</keyword>
<reference evidence="2 3" key="1">
    <citation type="submission" date="2017-06" db="EMBL/GenBank/DDBJ databases">
        <authorList>
            <person name="Kim H.J."/>
            <person name="Triplett B.A."/>
        </authorList>
    </citation>
    <scope>NUCLEOTIDE SEQUENCE [LARGE SCALE GENOMIC DNA]</scope>
    <source>
        <strain evidence="2 3">CGMCC 4.1858</strain>
    </source>
</reference>
<dbReference type="EMBL" id="FZOF01000056">
    <property type="protein sequence ID" value="SNT59618.1"/>
    <property type="molecule type" value="Genomic_DNA"/>
</dbReference>
<feature type="transmembrane region" description="Helical" evidence="1">
    <location>
        <begin position="12"/>
        <end position="35"/>
    </location>
</feature>
<gene>
    <name evidence="2" type="ORF">SAMN05216252_15629</name>
</gene>
<feature type="transmembrane region" description="Helical" evidence="1">
    <location>
        <begin position="41"/>
        <end position="70"/>
    </location>
</feature>
<accession>A0A239NYW8</accession>
<evidence type="ECO:0000313" key="3">
    <source>
        <dbReference type="Proteomes" id="UP000198280"/>
    </source>
</evidence>